<dbReference type="SMART" id="SM00346">
    <property type="entry name" value="HTH_ICLR"/>
    <property type="match status" value="1"/>
</dbReference>
<name>A0A542YUY0_9MICO</name>
<dbReference type="SUPFAM" id="SSF55781">
    <property type="entry name" value="GAF domain-like"/>
    <property type="match status" value="1"/>
</dbReference>
<dbReference type="InterPro" id="IPR011991">
    <property type="entry name" value="ArsR-like_HTH"/>
</dbReference>
<evidence type="ECO:0000256" key="6">
    <source>
        <dbReference type="ARBA" id="ARBA00070406"/>
    </source>
</evidence>
<evidence type="ECO:0000256" key="4">
    <source>
        <dbReference type="ARBA" id="ARBA00023163"/>
    </source>
</evidence>
<keyword evidence="2" id="KW-0805">Transcription regulation</keyword>
<gene>
    <name evidence="10" type="ORF">FB467_3063</name>
</gene>
<evidence type="ECO:0000259" key="8">
    <source>
        <dbReference type="PROSITE" id="PS51077"/>
    </source>
</evidence>
<evidence type="ECO:0000256" key="1">
    <source>
        <dbReference type="ARBA" id="ARBA00022798"/>
    </source>
</evidence>
<evidence type="ECO:0000313" key="10">
    <source>
        <dbReference type="EMBL" id="TQL51896.1"/>
    </source>
</evidence>
<comment type="caution">
    <text evidence="10">The sequence shown here is derived from an EMBL/GenBank/DDBJ whole genome shotgun (WGS) entry which is preliminary data.</text>
</comment>
<keyword evidence="3" id="KW-0238">DNA-binding</keyword>
<keyword evidence="1" id="KW-0319">Glycerol metabolism</keyword>
<comment type="function">
    <text evidence="5">May be an activator protein for the gylABX operon.</text>
</comment>
<dbReference type="OrthoDB" id="7274111at2"/>
<dbReference type="GO" id="GO:0003700">
    <property type="term" value="F:DNA-binding transcription factor activity"/>
    <property type="evidence" value="ECO:0007669"/>
    <property type="project" value="InterPro"/>
</dbReference>
<dbReference type="InterPro" id="IPR036388">
    <property type="entry name" value="WH-like_DNA-bd_sf"/>
</dbReference>
<dbReference type="GO" id="GO:0006071">
    <property type="term" value="P:glycerol metabolic process"/>
    <property type="evidence" value="ECO:0007669"/>
    <property type="project" value="UniProtKB-KW"/>
</dbReference>
<dbReference type="InterPro" id="IPR014757">
    <property type="entry name" value="Tscrpt_reg_IclR_C"/>
</dbReference>
<protein>
    <recommendedName>
        <fullName evidence="6">Glycerol operon regulatory protein</fullName>
    </recommendedName>
</protein>
<dbReference type="InterPro" id="IPR029016">
    <property type="entry name" value="GAF-like_dom_sf"/>
</dbReference>
<organism evidence="10 11">
    <name type="scientific">Ornithinicoccus hortensis</name>
    <dbReference type="NCBI Taxonomy" id="82346"/>
    <lineage>
        <taxon>Bacteria</taxon>
        <taxon>Bacillati</taxon>
        <taxon>Actinomycetota</taxon>
        <taxon>Actinomycetes</taxon>
        <taxon>Micrococcales</taxon>
        <taxon>Intrasporangiaceae</taxon>
        <taxon>Ornithinicoccus</taxon>
    </lineage>
</organism>
<dbReference type="EMBL" id="VFOP01000001">
    <property type="protein sequence ID" value="TQL51896.1"/>
    <property type="molecule type" value="Genomic_DNA"/>
</dbReference>
<dbReference type="InterPro" id="IPR005471">
    <property type="entry name" value="Tscrpt_reg_IclR_N"/>
</dbReference>
<dbReference type="PANTHER" id="PTHR30136:SF24">
    <property type="entry name" value="HTH-TYPE TRANSCRIPTIONAL REPRESSOR ALLR"/>
    <property type="match status" value="1"/>
</dbReference>
<dbReference type="CDD" id="cd00090">
    <property type="entry name" value="HTH_ARSR"/>
    <property type="match status" value="1"/>
</dbReference>
<dbReference type="InterPro" id="IPR001034">
    <property type="entry name" value="DeoR_HTH"/>
</dbReference>
<evidence type="ECO:0000259" key="9">
    <source>
        <dbReference type="PROSITE" id="PS51078"/>
    </source>
</evidence>
<dbReference type="Pfam" id="PF09339">
    <property type="entry name" value="HTH_IclR"/>
    <property type="match status" value="1"/>
</dbReference>
<evidence type="ECO:0000256" key="3">
    <source>
        <dbReference type="ARBA" id="ARBA00023125"/>
    </source>
</evidence>
<sequence>MAHETGLVQSVDRAVTVLEILGRDGAVGVSELARRMDIHKSTVSRLLATLERRGIVEQQADGVQYGLGVGLVRLARTVTEDLDVVALARPVAEELSRTTGETVNLSLLQDGEVVNVDEVNLSDSVLSVTWLGRHTTLHNTANGKIFLAHLDEAEVDRVLGAELEATTEHTVTDPAELRRQLEEIRRSGHAWQYEELEAGLSAVAAPVRDAGGEILATISVAGPSFRMSTDRVPELTRLTVQAAERISRKLGRTEPRAG</sequence>
<dbReference type="GO" id="GO:0045892">
    <property type="term" value="P:negative regulation of DNA-templated transcription"/>
    <property type="evidence" value="ECO:0007669"/>
    <property type="project" value="TreeGrafter"/>
</dbReference>
<dbReference type="SUPFAM" id="SSF46785">
    <property type="entry name" value="Winged helix' DNA-binding domain"/>
    <property type="match status" value="1"/>
</dbReference>
<dbReference type="PROSITE" id="PS51077">
    <property type="entry name" value="HTH_ICLR"/>
    <property type="match status" value="1"/>
</dbReference>
<reference evidence="10 11" key="1">
    <citation type="submission" date="2019-06" db="EMBL/GenBank/DDBJ databases">
        <title>Sequencing the genomes of 1000 actinobacteria strains.</title>
        <authorList>
            <person name="Klenk H.-P."/>
        </authorList>
    </citation>
    <scope>NUCLEOTIDE SEQUENCE [LARGE SCALE GENOMIC DNA]</scope>
    <source>
        <strain evidence="10 11">DSM 12335</strain>
    </source>
</reference>
<proteinExistence type="predicted"/>
<dbReference type="PROSITE" id="PS51000">
    <property type="entry name" value="HTH_DEOR_2"/>
    <property type="match status" value="1"/>
</dbReference>
<dbReference type="PANTHER" id="PTHR30136">
    <property type="entry name" value="HELIX-TURN-HELIX TRANSCRIPTIONAL REGULATOR, ICLR FAMILY"/>
    <property type="match status" value="1"/>
</dbReference>
<dbReference type="RefSeq" id="WP_141785844.1">
    <property type="nucleotide sequence ID" value="NZ_BAAAIK010000001.1"/>
</dbReference>
<feature type="domain" description="HTH iclR-type" evidence="8">
    <location>
        <begin position="8"/>
        <end position="69"/>
    </location>
</feature>
<dbReference type="GO" id="GO:0003677">
    <property type="term" value="F:DNA binding"/>
    <property type="evidence" value="ECO:0007669"/>
    <property type="project" value="UniProtKB-KW"/>
</dbReference>
<dbReference type="Proteomes" id="UP000319516">
    <property type="component" value="Unassembled WGS sequence"/>
</dbReference>
<keyword evidence="11" id="KW-1185">Reference proteome</keyword>
<dbReference type="Gene3D" id="3.30.450.40">
    <property type="match status" value="1"/>
</dbReference>
<evidence type="ECO:0000256" key="5">
    <source>
        <dbReference type="ARBA" id="ARBA00058938"/>
    </source>
</evidence>
<evidence type="ECO:0000259" key="7">
    <source>
        <dbReference type="PROSITE" id="PS51000"/>
    </source>
</evidence>
<evidence type="ECO:0000256" key="2">
    <source>
        <dbReference type="ARBA" id="ARBA00023015"/>
    </source>
</evidence>
<dbReference type="PROSITE" id="PS51078">
    <property type="entry name" value="ICLR_ED"/>
    <property type="match status" value="1"/>
</dbReference>
<dbReference type="AlphaFoldDB" id="A0A542YUY0"/>
<dbReference type="InterPro" id="IPR036390">
    <property type="entry name" value="WH_DNA-bd_sf"/>
</dbReference>
<dbReference type="Pfam" id="PF01614">
    <property type="entry name" value="IclR_C"/>
    <property type="match status" value="1"/>
</dbReference>
<dbReference type="FunFam" id="1.10.10.10:FF:000056">
    <property type="entry name" value="IclR family transcriptional regulator"/>
    <property type="match status" value="1"/>
</dbReference>
<dbReference type="InterPro" id="IPR050707">
    <property type="entry name" value="HTH_MetabolicPath_Reg"/>
</dbReference>
<dbReference type="Gene3D" id="1.10.10.10">
    <property type="entry name" value="Winged helix-like DNA-binding domain superfamily/Winged helix DNA-binding domain"/>
    <property type="match status" value="1"/>
</dbReference>
<keyword evidence="4" id="KW-0804">Transcription</keyword>
<feature type="domain" description="HTH deoR-type" evidence="7">
    <location>
        <begin position="10"/>
        <end position="65"/>
    </location>
</feature>
<feature type="domain" description="IclR-ED" evidence="9">
    <location>
        <begin position="70"/>
        <end position="252"/>
    </location>
</feature>
<accession>A0A542YUY0</accession>
<evidence type="ECO:0000313" key="11">
    <source>
        <dbReference type="Proteomes" id="UP000319516"/>
    </source>
</evidence>